<evidence type="ECO:0000259" key="5">
    <source>
        <dbReference type="PROSITE" id="PS51755"/>
    </source>
</evidence>
<dbReference type="SUPFAM" id="SSF46894">
    <property type="entry name" value="C-terminal effector domain of the bipartite response regulators"/>
    <property type="match status" value="1"/>
</dbReference>
<dbReference type="Gene3D" id="1.25.40.10">
    <property type="entry name" value="Tetratricopeptide repeat domain"/>
    <property type="match status" value="1"/>
</dbReference>
<reference evidence="6 7" key="1">
    <citation type="submission" date="2019-03" db="EMBL/GenBank/DDBJ databases">
        <title>Genomic Encyclopedia of Type Strains, Phase IV (KMG-IV): sequencing the most valuable type-strain genomes for metagenomic binning, comparative biology and taxonomic classification.</title>
        <authorList>
            <person name="Goeker M."/>
        </authorList>
    </citation>
    <scope>NUCLEOTIDE SEQUENCE [LARGE SCALE GENOMIC DNA]</scope>
    <source>
        <strain evidence="6 7">DSM 18063</strain>
    </source>
</reference>
<feature type="domain" description="OmpR/PhoB-type" evidence="5">
    <location>
        <begin position="1"/>
        <end position="98"/>
    </location>
</feature>
<keyword evidence="1" id="KW-0547">Nucleotide-binding</keyword>
<evidence type="ECO:0000256" key="1">
    <source>
        <dbReference type="ARBA" id="ARBA00022741"/>
    </source>
</evidence>
<dbReference type="Proteomes" id="UP000294835">
    <property type="component" value="Unassembled WGS sequence"/>
</dbReference>
<dbReference type="GO" id="GO:0005737">
    <property type="term" value="C:cytoplasm"/>
    <property type="evidence" value="ECO:0007669"/>
    <property type="project" value="TreeGrafter"/>
</dbReference>
<dbReference type="GO" id="GO:0003677">
    <property type="term" value="F:DNA binding"/>
    <property type="evidence" value="ECO:0007669"/>
    <property type="project" value="UniProtKB-UniRule"/>
</dbReference>
<keyword evidence="3 4" id="KW-0238">DNA-binding</keyword>
<accession>A0A4R2Q4R7</accession>
<evidence type="ECO:0000313" key="7">
    <source>
        <dbReference type="Proteomes" id="UP000294835"/>
    </source>
</evidence>
<dbReference type="PANTHER" id="PTHR16305:SF28">
    <property type="entry name" value="GUANYLATE CYCLASE DOMAIN-CONTAINING PROTEIN"/>
    <property type="match status" value="1"/>
</dbReference>
<dbReference type="InterPro" id="IPR027417">
    <property type="entry name" value="P-loop_NTPase"/>
</dbReference>
<dbReference type="SMART" id="SM00862">
    <property type="entry name" value="Trans_reg_C"/>
    <property type="match status" value="1"/>
</dbReference>
<dbReference type="InterPro" id="IPR016032">
    <property type="entry name" value="Sig_transdc_resp-reg_C-effctor"/>
</dbReference>
<evidence type="ECO:0000256" key="2">
    <source>
        <dbReference type="ARBA" id="ARBA00022840"/>
    </source>
</evidence>
<dbReference type="SUPFAM" id="SSF52540">
    <property type="entry name" value="P-loop containing nucleoside triphosphate hydrolases"/>
    <property type="match status" value="1"/>
</dbReference>
<keyword evidence="7" id="KW-1185">Reference proteome</keyword>
<evidence type="ECO:0000256" key="3">
    <source>
        <dbReference type="ARBA" id="ARBA00023125"/>
    </source>
</evidence>
<dbReference type="InterPro" id="IPR029787">
    <property type="entry name" value="Nucleotide_cyclase"/>
</dbReference>
<gene>
    <name evidence="6" type="ORF">EV662_10285</name>
</gene>
<feature type="DNA-binding region" description="OmpR/PhoB-type" evidence="4">
    <location>
        <begin position="1"/>
        <end position="98"/>
    </location>
</feature>
<dbReference type="InterPro" id="IPR036388">
    <property type="entry name" value="WH-like_DNA-bd_sf"/>
</dbReference>
<proteinExistence type="predicted"/>
<dbReference type="SUPFAM" id="SSF48452">
    <property type="entry name" value="TPR-like"/>
    <property type="match status" value="1"/>
</dbReference>
<evidence type="ECO:0000256" key="4">
    <source>
        <dbReference type="PROSITE-ProRule" id="PRU01091"/>
    </source>
</evidence>
<dbReference type="Pfam" id="PF13191">
    <property type="entry name" value="AAA_16"/>
    <property type="match status" value="1"/>
</dbReference>
<organism evidence="6 7">
    <name type="scientific">Rhodovulum marinum</name>
    <dbReference type="NCBI Taxonomy" id="320662"/>
    <lineage>
        <taxon>Bacteria</taxon>
        <taxon>Pseudomonadati</taxon>
        <taxon>Pseudomonadota</taxon>
        <taxon>Alphaproteobacteria</taxon>
        <taxon>Rhodobacterales</taxon>
        <taxon>Paracoccaceae</taxon>
        <taxon>Rhodovulum</taxon>
    </lineage>
</organism>
<dbReference type="GO" id="GO:0000160">
    <property type="term" value="P:phosphorelay signal transduction system"/>
    <property type="evidence" value="ECO:0007669"/>
    <property type="project" value="InterPro"/>
</dbReference>
<dbReference type="InterPro" id="IPR011990">
    <property type="entry name" value="TPR-like_helical_dom_sf"/>
</dbReference>
<evidence type="ECO:0000313" key="6">
    <source>
        <dbReference type="EMBL" id="TCP42894.1"/>
    </source>
</evidence>
<dbReference type="Gene3D" id="1.10.10.10">
    <property type="entry name" value="Winged helix-like DNA-binding domain superfamily/Winged helix DNA-binding domain"/>
    <property type="match status" value="1"/>
</dbReference>
<dbReference type="GO" id="GO:0005524">
    <property type="term" value="F:ATP binding"/>
    <property type="evidence" value="ECO:0007669"/>
    <property type="project" value="UniProtKB-KW"/>
</dbReference>
<dbReference type="CDD" id="cd00383">
    <property type="entry name" value="trans_reg_C"/>
    <property type="match status" value="1"/>
</dbReference>
<dbReference type="PROSITE" id="PS51755">
    <property type="entry name" value="OMPR_PHOB"/>
    <property type="match status" value="1"/>
</dbReference>
<protein>
    <submittedName>
        <fullName evidence="6">Transcriptional regulator</fullName>
    </submittedName>
</protein>
<keyword evidence="2" id="KW-0067">ATP-binding</keyword>
<sequence>MAYRFLTFELDTGRRELLARGHPVALPPKAFDLLAYLVTHHDRMVPKAELMDRFWPANTTEAALQKAISQVRKALGTADPGGGAALRTYHGRGIRFAAPVTDTAPPPAALPPPGDPRPDALPLDERHPATVLCVTLETGAGPAAAVETLLARARDMVERHQGRLLRMMLDGFTAAFGLDPLYEDGARRAVHCAAALAALDTVPDGVDWRFGLDSGALRPADRGAWALPGEIERGAIALAEAAQPRHVLLSAAVRDQLRGEADTAPARTGFRLVSVAPMRAGIPARPRARPPRFVGRTAEMTFLAAQRDMLLAGHGQAVVLCGPAGIGKTRLVAEFLAGLDGAALRIETVHCLPALSNTPLAPIRALCRALCALPPAGTVTDAVDAALLQDLLGAAPPESPALQTLSDHQRRQRGRALVDRILTTHGADRPLVIVFEDVHWLDATSRDYLDHLLAGIDGKRLMVVLTTRPTEAPPPAETVLNLSSLGRAESLALLRETCPEADLAAEAAQILVDRAQGNPFFIEELALAARAGGDPAVDLPGTVQAVIAVRIGALDPWLRRLVYVIAVIGPPAPPALVAHLLGQDPARIAPGIADLVRRGFVHDGPAGLGFRHILIADAAYAMVAPADRTRLHGRIAAHQETAGTDPPPDPERLAWHHQEAGARDRAIPCWIAASRAALHRSARTEAVAFAESGLALIDPDTPDDARHELDLLLCLAPALTALRGFGSQDVGRTYARADRLNRRVGTVRSEIRVRVGLWIHTWVRGRLAQSLRHADRLLALADRIGDPALTLQAHASRGQVLMHRGTLATALNHLATGLAAIETAPPATMPAQNAATSCAAYASWVARMMGRQAQAAAFLDRSRALAELQENPFAAAIHFALCSESYMVADDVPACLDYADRAVALSRDHDFAFWLGTGLVMRGWALGRQGAHHAAFAAYDEGIAVFEATDARVQLANWHGLRAETLLAAGRDRAALGAAQHALTCARRAEDVYFTPRIHAVAARAQARLGHPDRAADHDRQAAALARRFGMGAHVLNLALPN</sequence>
<dbReference type="GO" id="GO:0004016">
    <property type="term" value="F:adenylate cyclase activity"/>
    <property type="evidence" value="ECO:0007669"/>
    <property type="project" value="TreeGrafter"/>
</dbReference>
<dbReference type="Gene3D" id="3.40.50.300">
    <property type="entry name" value="P-loop containing nucleotide triphosphate hydrolases"/>
    <property type="match status" value="1"/>
</dbReference>
<dbReference type="EMBL" id="SLXP01000002">
    <property type="protein sequence ID" value="TCP42894.1"/>
    <property type="molecule type" value="Genomic_DNA"/>
</dbReference>
<dbReference type="InterPro" id="IPR001867">
    <property type="entry name" value="OmpR/PhoB-type_DNA-bd"/>
</dbReference>
<dbReference type="AlphaFoldDB" id="A0A4R2Q4R7"/>
<comment type="caution">
    <text evidence="6">The sequence shown here is derived from an EMBL/GenBank/DDBJ whole genome shotgun (WGS) entry which is preliminary data.</text>
</comment>
<dbReference type="PANTHER" id="PTHR16305">
    <property type="entry name" value="TESTICULAR SOLUBLE ADENYLYL CYCLASE"/>
    <property type="match status" value="1"/>
</dbReference>
<dbReference type="RefSeq" id="WP_165915506.1">
    <property type="nucleotide sequence ID" value="NZ_SLXP01000002.1"/>
</dbReference>
<dbReference type="GO" id="GO:0006355">
    <property type="term" value="P:regulation of DNA-templated transcription"/>
    <property type="evidence" value="ECO:0007669"/>
    <property type="project" value="InterPro"/>
</dbReference>
<dbReference type="SUPFAM" id="SSF55073">
    <property type="entry name" value="Nucleotide cyclase"/>
    <property type="match status" value="1"/>
</dbReference>
<dbReference type="InterPro" id="IPR041664">
    <property type="entry name" value="AAA_16"/>
</dbReference>
<dbReference type="Gene3D" id="3.30.70.1230">
    <property type="entry name" value="Nucleotide cyclase"/>
    <property type="match status" value="1"/>
</dbReference>
<dbReference type="Pfam" id="PF00486">
    <property type="entry name" value="Trans_reg_C"/>
    <property type="match status" value="1"/>
</dbReference>
<name>A0A4R2Q4R7_9RHOB</name>